<proteinExistence type="inferred from homology"/>
<comment type="similarity">
    <text evidence="1">Belongs to the UPF0311 family.</text>
</comment>
<keyword evidence="3" id="KW-1185">Reference proteome</keyword>
<name>A3TU66_PSEBH</name>
<accession>A3TU66</accession>
<dbReference type="PANTHER" id="PTHR37315:SF1">
    <property type="entry name" value="UPF0311 PROTEIN BLR7842"/>
    <property type="match status" value="1"/>
</dbReference>
<dbReference type="InterPro" id="IPR020915">
    <property type="entry name" value="UPF0311"/>
</dbReference>
<protein>
    <recommendedName>
        <fullName evidence="1">UPF0311 protein OB2597_07905</fullName>
    </recommendedName>
</protein>
<dbReference type="HAMAP" id="MF_00775">
    <property type="entry name" value="UPF0311"/>
    <property type="match status" value="1"/>
</dbReference>
<reference evidence="2 3" key="1">
    <citation type="journal article" date="2010" name="J. Bacteriol.">
        <title>Genome sequences of Oceanicola granulosus HTCC2516(T) and Oceanicola batsensis HTCC2597(TDelta).</title>
        <authorList>
            <person name="Thrash J.C."/>
            <person name="Cho J.C."/>
            <person name="Vergin K.L."/>
            <person name="Giovannoni S.J."/>
        </authorList>
    </citation>
    <scope>NUCLEOTIDE SEQUENCE [LARGE SCALE GENOMIC DNA]</scope>
    <source>
        <strain evidence="3">ATCC BAA-863 / DSM 15984 / KCTC 12145 / HTCC2597</strain>
    </source>
</reference>
<dbReference type="EMBL" id="AAMO01000001">
    <property type="protein sequence ID" value="EAQ05193.1"/>
    <property type="molecule type" value="Genomic_DNA"/>
</dbReference>
<comment type="caution">
    <text evidence="2">The sequence shown here is derived from an EMBL/GenBank/DDBJ whole genome shotgun (WGS) entry which is preliminary data.</text>
</comment>
<evidence type="ECO:0000313" key="3">
    <source>
        <dbReference type="Proteomes" id="UP000004318"/>
    </source>
</evidence>
<dbReference type="eggNOG" id="ENOG5032SS8">
    <property type="taxonomic scope" value="Bacteria"/>
</dbReference>
<dbReference type="Proteomes" id="UP000004318">
    <property type="component" value="Unassembled WGS sequence"/>
</dbReference>
<dbReference type="HOGENOM" id="CLU_096872_4_2_5"/>
<dbReference type="Pfam" id="PF11578">
    <property type="entry name" value="DUF3237"/>
    <property type="match status" value="1"/>
</dbReference>
<sequence length="152" mass="16681">MPVQVRTRPLFDLSLEVGPAHDMRGPDGTGRLIYHVTGGAFDGARLRGRVLPVSGDWVRAEAGFGRIDVRLMLETDGGALIYMRYEGINTLGPEHRARLAEGKPLDPESYYFRTAAHFETADEGCDWLNRVVAVGVGSRTPSGVEYAVHEVL</sequence>
<organism evidence="2 3">
    <name type="scientific">Pseudooceanicola batsensis (strain ATCC BAA-863 / DSM 15984 / KCTC 12145 / HTCC2597)</name>
    <name type="common">Oceanicola batsensis</name>
    <dbReference type="NCBI Taxonomy" id="252305"/>
    <lineage>
        <taxon>Bacteria</taxon>
        <taxon>Pseudomonadati</taxon>
        <taxon>Pseudomonadota</taxon>
        <taxon>Alphaproteobacteria</taxon>
        <taxon>Rhodobacterales</taxon>
        <taxon>Paracoccaceae</taxon>
        <taxon>Pseudooceanicola</taxon>
    </lineage>
</organism>
<dbReference type="AlphaFoldDB" id="A3TU66"/>
<dbReference type="STRING" id="252305.OB2597_07905"/>
<dbReference type="Gene3D" id="2.40.160.20">
    <property type="match status" value="1"/>
</dbReference>
<gene>
    <name evidence="2" type="ORF">OB2597_07905</name>
</gene>
<dbReference type="PANTHER" id="PTHR37315">
    <property type="entry name" value="UPF0311 PROTEIN BLR7842"/>
    <property type="match status" value="1"/>
</dbReference>
<evidence type="ECO:0000256" key="1">
    <source>
        <dbReference type="HAMAP-Rule" id="MF_00775"/>
    </source>
</evidence>
<dbReference type="RefSeq" id="WP_009805809.1">
    <property type="nucleotide sequence ID" value="NZ_CH724131.1"/>
</dbReference>
<evidence type="ECO:0000313" key="2">
    <source>
        <dbReference type="EMBL" id="EAQ05193.1"/>
    </source>
</evidence>